<dbReference type="EMBL" id="QVQW01000059">
    <property type="protein sequence ID" value="RKU42257.1"/>
    <property type="molecule type" value="Genomic_DNA"/>
</dbReference>
<organism evidence="2 3">
    <name type="scientific">Coniochaeta pulveracea</name>
    <dbReference type="NCBI Taxonomy" id="177199"/>
    <lineage>
        <taxon>Eukaryota</taxon>
        <taxon>Fungi</taxon>
        <taxon>Dikarya</taxon>
        <taxon>Ascomycota</taxon>
        <taxon>Pezizomycotina</taxon>
        <taxon>Sordariomycetes</taxon>
        <taxon>Sordariomycetidae</taxon>
        <taxon>Coniochaetales</taxon>
        <taxon>Coniochaetaceae</taxon>
        <taxon>Coniochaeta</taxon>
    </lineage>
</organism>
<feature type="region of interest" description="Disordered" evidence="1">
    <location>
        <begin position="73"/>
        <end position="99"/>
    </location>
</feature>
<keyword evidence="3" id="KW-1185">Reference proteome</keyword>
<dbReference type="Proteomes" id="UP000275385">
    <property type="component" value="Unassembled WGS sequence"/>
</dbReference>
<sequence>MVVKKTNLWKLELWSTSMSGIERAPSALMLSRSPSVNDTLDAQSGQGAGRAGGGALTWPTCTSLSGLTMATPTHPSRDNCITTNGRFTGSRQISSPDVPRSYCEDLPEDARGSFAAAFLVSL</sequence>
<evidence type="ECO:0000256" key="1">
    <source>
        <dbReference type="SAM" id="MobiDB-lite"/>
    </source>
</evidence>
<gene>
    <name evidence="2" type="ORF">DL546_004206</name>
</gene>
<evidence type="ECO:0000313" key="2">
    <source>
        <dbReference type="EMBL" id="RKU42257.1"/>
    </source>
</evidence>
<evidence type="ECO:0000313" key="3">
    <source>
        <dbReference type="Proteomes" id="UP000275385"/>
    </source>
</evidence>
<comment type="caution">
    <text evidence="2">The sequence shown here is derived from an EMBL/GenBank/DDBJ whole genome shotgun (WGS) entry which is preliminary data.</text>
</comment>
<dbReference type="AlphaFoldDB" id="A0A420Y311"/>
<accession>A0A420Y311</accession>
<feature type="compositionally biased region" description="Polar residues" evidence="1">
    <location>
        <begin position="73"/>
        <end position="95"/>
    </location>
</feature>
<name>A0A420Y311_9PEZI</name>
<protein>
    <submittedName>
        <fullName evidence="2">Uncharacterized protein</fullName>
    </submittedName>
</protein>
<proteinExistence type="predicted"/>
<reference evidence="2 3" key="1">
    <citation type="submission" date="2018-08" db="EMBL/GenBank/DDBJ databases">
        <title>Draft genome of the lignicolous fungus Coniochaeta pulveracea.</title>
        <authorList>
            <person name="Borstlap C.J."/>
            <person name="De Witt R.N."/>
            <person name="Botha A."/>
            <person name="Volschenk H."/>
        </authorList>
    </citation>
    <scope>NUCLEOTIDE SEQUENCE [LARGE SCALE GENOMIC DNA]</scope>
    <source>
        <strain evidence="2 3">CAB683</strain>
    </source>
</reference>